<keyword evidence="1" id="KW-0808">Transferase</keyword>
<evidence type="ECO:0000256" key="1">
    <source>
        <dbReference type="ARBA" id="ARBA00022679"/>
    </source>
</evidence>
<dbReference type="EMBL" id="JBHFXX010000005">
    <property type="protein sequence ID" value="MFB3800430.1"/>
    <property type="molecule type" value="Genomic_DNA"/>
</dbReference>
<evidence type="ECO:0000256" key="2">
    <source>
        <dbReference type="ARBA" id="ARBA00023315"/>
    </source>
</evidence>
<reference evidence="4 5" key="1">
    <citation type="submission" date="2024-09" db="EMBL/GenBank/DDBJ databases">
        <authorList>
            <person name="Fullem K."/>
        </authorList>
    </citation>
    <scope>NUCLEOTIDE SEQUENCE [LARGE SCALE GENOMIC DNA]</scope>
    <source>
        <strain evidence="5">K1(2024)</strain>
    </source>
</reference>
<proteinExistence type="predicted"/>
<feature type="domain" description="N-acetyltransferase" evidence="3">
    <location>
        <begin position="1"/>
        <end position="170"/>
    </location>
</feature>
<accession>A0ABV4Z7W0</accession>
<dbReference type="PROSITE" id="PS51186">
    <property type="entry name" value="GNAT"/>
    <property type="match status" value="1"/>
</dbReference>
<dbReference type="Pfam" id="PF00583">
    <property type="entry name" value="Acetyltransf_1"/>
    <property type="match status" value="1"/>
</dbReference>
<evidence type="ECO:0000313" key="5">
    <source>
        <dbReference type="Proteomes" id="UP001577047"/>
    </source>
</evidence>
<dbReference type="InterPro" id="IPR000182">
    <property type="entry name" value="GNAT_dom"/>
</dbReference>
<comment type="caution">
    <text evidence="4">The sequence shown here is derived from an EMBL/GenBank/DDBJ whole genome shotgun (WGS) entry which is preliminary data.</text>
</comment>
<dbReference type="RefSeq" id="WP_304484197.1">
    <property type="nucleotide sequence ID" value="NZ_JAUQOQ010000006.1"/>
</dbReference>
<evidence type="ECO:0000313" key="4">
    <source>
        <dbReference type="EMBL" id="MFB3800430.1"/>
    </source>
</evidence>
<dbReference type="SUPFAM" id="SSF55729">
    <property type="entry name" value="Acyl-CoA N-acyltransferases (Nat)"/>
    <property type="match status" value="1"/>
</dbReference>
<name>A0ABV4Z7W0_9PSED</name>
<keyword evidence="5" id="KW-1185">Reference proteome</keyword>
<evidence type="ECO:0000259" key="3">
    <source>
        <dbReference type="PROSITE" id="PS51186"/>
    </source>
</evidence>
<keyword evidence="2" id="KW-0012">Acyltransferase</keyword>
<gene>
    <name evidence="4" type="ORF">ACE1YR_08260</name>
</gene>
<dbReference type="CDD" id="cd04301">
    <property type="entry name" value="NAT_SF"/>
    <property type="match status" value="1"/>
</dbReference>
<protein>
    <submittedName>
        <fullName evidence="4">N-acetyltransferase family protein</fullName>
    </submittedName>
</protein>
<dbReference type="InterPro" id="IPR050832">
    <property type="entry name" value="Bact_Acetyltransf"/>
</dbReference>
<organism evidence="4 5">
    <name type="scientific">Pseudomonas boreofloridensis</name>
    <dbReference type="NCBI Taxonomy" id="3064348"/>
    <lineage>
        <taxon>Bacteria</taxon>
        <taxon>Pseudomonadati</taxon>
        <taxon>Pseudomonadota</taxon>
        <taxon>Gammaproteobacteria</taxon>
        <taxon>Pseudomonadales</taxon>
        <taxon>Pseudomonadaceae</taxon>
        <taxon>Pseudomonas</taxon>
    </lineage>
</organism>
<dbReference type="PANTHER" id="PTHR43877">
    <property type="entry name" value="AMINOALKYLPHOSPHONATE N-ACETYLTRANSFERASE-RELATED-RELATED"/>
    <property type="match status" value="1"/>
</dbReference>
<dbReference type="Gene3D" id="3.40.630.30">
    <property type="match status" value="1"/>
</dbReference>
<dbReference type="Proteomes" id="UP001577047">
    <property type="component" value="Unassembled WGS sequence"/>
</dbReference>
<dbReference type="InterPro" id="IPR016181">
    <property type="entry name" value="Acyl_CoA_acyltransferase"/>
</dbReference>
<sequence length="170" mass="18988">MIRPAVPEDAAAIARVHIRSWQQAYHALMPEDYLRSLDDTLVRRTGYWRSTLDEGREQVLVAIVEGQVVGWIAYGASRDEDAIPGHTGEITAVYLLAEHWGTGVGRALWIDARAALIAREFSTLTLWVLAANTCAITFYRKVGLTAEPESARKLSRGGRTLEEVRYHTPL</sequence>